<feature type="transmembrane region" description="Helical" evidence="5">
    <location>
        <begin position="70"/>
        <end position="90"/>
    </location>
</feature>
<gene>
    <name evidence="7" type="ORF">DXH95_06355</name>
</gene>
<feature type="domain" description="NnrU" evidence="6">
    <location>
        <begin position="7"/>
        <end position="216"/>
    </location>
</feature>
<reference evidence="8" key="1">
    <citation type="submission" date="2018-08" db="EMBL/GenBank/DDBJ databases">
        <authorList>
            <person name="Kim S.-J."/>
            <person name="Jung G.-Y."/>
        </authorList>
    </citation>
    <scope>NUCLEOTIDE SEQUENCE [LARGE SCALE GENOMIC DNA]</scope>
    <source>
        <strain evidence="8">GY_G</strain>
    </source>
</reference>
<dbReference type="InterPro" id="IPR009915">
    <property type="entry name" value="NnrU_dom"/>
</dbReference>
<dbReference type="Gene3D" id="1.20.120.1630">
    <property type="match status" value="1"/>
</dbReference>
<feature type="transmembrane region" description="Helical" evidence="5">
    <location>
        <begin position="37"/>
        <end position="58"/>
    </location>
</feature>
<dbReference type="RefSeq" id="WP_115548553.1">
    <property type="nucleotide sequence ID" value="NZ_QRGP01000001.1"/>
</dbReference>
<accession>A0A371BHE7</accession>
<evidence type="ECO:0000256" key="3">
    <source>
        <dbReference type="ARBA" id="ARBA00022989"/>
    </source>
</evidence>
<keyword evidence="3 5" id="KW-1133">Transmembrane helix</keyword>
<evidence type="ECO:0000256" key="5">
    <source>
        <dbReference type="SAM" id="Phobius"/>
    </source>
</evidence>
<keyword evidence="4 5" id="KW-0472">Membrane</keyword>
<evidence type="ECO:0000313" key="7">
    <source>
        <dbReference type="EMBL" id="RDV07006.1"/>
    </source>
</evidence>
<dbReference type="OrthoDB" id="7828645at2"/>
<sequence length="229" mass="25336">MDSLAPLLTACVFFVGSHFLMSHPLRRAMVGRFGEKGFLGVYSLVSLAGFGWMIWAFSQSPAGEMYWAPTNAIWIVASILTLLAAILFVGSHKGNPAMPDPDGDVIRTLAAKVPTGVFRVTRHPMMWGFALWGLSHMLVAPRMDSFLFNGSLVFLALAGSYGQDRKKEASLGDAWVKWERQTSFLPRLSQLAKVEPRILLIGVIFWLAATWAHNLFGNYGAGIYRWVGL</sequence>
<evidence type="ECO:0000313" key="8">
    <source>
        <dbReference type="Proteomes" id="UP000263833"/>
    </source>
</evidence>
<organism evidence="7 8">
    <name type="scientific">Sphingorhabdus pulchriflava</name>
    <dbReference type="NCBI Taxonomy" id="2292257"/>
    <lineage>
        <taxon>Bacteria</taxon>
        <taxon>Pseudomonadati</taxon>
        <taxon>Pseudomonadota</taxon>
        <taxon>Alphaproteobacteria</taxon>
        <taxon>Sphingomonadales</taxon>
        <taxon>Sphingomonadaceae</taxon>
        <taxon>Sphingorhabdus</taxon>
    </lineage>
</organism>
<proteinExistence type="predicted"/>
<protein>
    <submittedName>
        <fullName evidence="7">MFS transporter</fullName>
    </submittedName>
</protein>
<feature type="transmembrane region" description="Helical" evidence="5">
    <location>
        <begin position="198"/>
        <end position="216"/>
    </location>
</feature>
<evidence type="ECO:0000256" key="2">
    <source>
        <dbReference type="ARBA" id="ARBA00022692"/>
    </source>
</evidence>
<dbReference type="EMBL" id="QRGP01000001">
    <property type="protein sequence ID" value="RDV07006.1"/>
    <property type="molecule type" value="Genomic_DNA"/>
</dbReference>
<evidence type="ECO:0000256" key="4">
    <source>
        <dbReference type="ARBA" id="ARBA00023136"/>
    </source>
</evidence>
<dbReference type="AlphaFoldDB" id="A0A371BHE7"/>
<comment type="caution">
    <text evidence="7">The sequence shown here is derived from an EMBL/GenBank/DDBJ whole genome shotgun (WGS) entry which is preliminary data.</text>
</comment>
<name>A0A371BHE7_9SPHN</name>
<keyword evidence="2 5" id="KW-0812">Transmembrane</keyword>
<comment type="subcellular location">
    <subcellularLocation>
        <location evidence="1">Membrane</location>
        <topology evidence="1">Multi-pass membrane protein</topology>
    </subcellularLocation>
</comment>
<dbReference type="Pfam" id="PF07298">
    <property type="entry name" value="NnrU"/>
    <property type="match status" value="1"/>
</dbReference>
<feature type="transmembrane region" description="Helical" evidence="5">
    <location>
        <begin position="146"/>
        <end position="162"/>
    </location>
</feature>
<keyword evidence="8" id="KW-1185">Reference proteome</keyword>
<evidence type="ECO:0000259" key="6">
    <source>
        <dbReference type="Pfam" id="PF07298"/>
    </source>
</evidence>
<dbReference type="Proteomes" id="UP000263833">
    <property type="component" value="Unassembled WGS sequence"/>
</dbReference>
<evidence type="ECO:0000256" key="1">
    <source>
        <dbReference type="ARBA" id="ARBA00004141"/>
    </source>
</evidence>
<dbReference type="GO" id="GO:0016020">
    <property type="term" value="C:membrane"/>
    <property type="evidence" value="ECO:0007669"/>
    <property type="project" value="UniProtKB-SubCell"/>
</dbReference>